<dbReference type="GO" id="GO:0005778">
    <property type="term" value="C:peroxisomal membrane"/>
    <property type="evidence" value="ECO:0007669"/>
    <property type="project" value="UniProtKB-SubCell"/>
</dbReference>
<evidence type="ECO:0000313" key="5">
    <source>
        <dbReference type="EMBL" id="MBY09499.1"/>
    </source>
</evidence>
<dbReference type="PANTHER" id="PTHR13299:SF0">
    <property type="entry name" value="PEROXISOMAL MEMBRANE PROTEIN PEX16"/>
    <property type="match status" value="1"/>
</dbReference>
<comment type="subcellular location">
    <subcellularLocation>
        <location evidence="3">Peroxisome membrane</location>
    </subcellularLocation>
</comment>
<protein>
    <recommendedName>
        <fullName evidence="2 3">Peroxisomal membrane protein PEX16</fullName>
    </recommendedName>
</protein>
<keyword evidence="3" id="KW-0576">Peroxisome</keyword>
<proteinExistence type="inferred from homology"/>
<accession>A0A2R5LJ45</accession>
<name>A0A2R5LJ45_9ACAR</name>
<evidence type="ECO:0000256" key="1">
    <source>
        <dbReference type="ARBA" id="ARBA00009505"/>
    </source>
</evidence>
<dbReference type="InterPro" id="IPR013919">
    <property type="entry name" value="Pex16"/>
</dbReference>
<organism evidence="5">
    <name type="scientific">Ornithodoros turicata</name>
    <dbReference type="NCBI Taxonomy" id="34597"/>
    <lineage>
        <taxon>Eukaryota</taxon>
        <taxon>Metazoa</taxon>
        <taxon>Ecdysozoa</taxon>
        <taxon>Arthropoda</taxon>
        <taxon>Chelicerata</taxon>
        <taxon>Arachnida</taxon>
        <taxon>Acari</taxon>
        <taxon>Parasitiformes</taxon>
        <taxon>Ixodida</taxon>
        <taxon>Ixodoidea</taxon>
        <taxon>Argasidae</taxon>
        <taxon>Ornithodorinae</taxon>
        <taxon>Ornithodoros</taxon>
    </lineage>
</organism>
<feature type="compositionally biased region" description="Polar residues" evidence="4">
    <location>
        <begin position="145"/>
        <end position="165"/>
    </location>
</feature>
<comment type="similarity">
    <text evidence="1 3">Belongs to the peroxin-16 family.</text>
</comment>
<evidence type="ECO:0000256" key="2">
    <source>
        <dbReference type="ARBA" id="ARBA00018577"/>
    </source>
</evidence>
<evidence type="ECO:0000256" key="4">
    <source>
        <dbReference type="SAM" id="MobiDB-lite"/>
    </source>
</evidence>
<keyword evidence="3" id="KW-0962">Peroxisome biogenesis</keyword>
<dbReference type="AlphaFoldDB" id="A0A2R5LJ45"/>
<reference evidence="5" key="1">
    <citation type="submission" date="2018-03" db="EMBL/GenBank/DDBJ databases">
        <title>The relapsing fever spirochete Borrelia turicatae persists in the highly oxidative environment of its soft-bodied tick vector.</title>
        <authorList>
            <person name="Bourret T.J."/>
            <person name="Boyle W.K."/>
            <person name="Valenzuela J.G."/>
            <person name="Oliveira F."/>
            <person name="Lopez J.E."/>
        </authorList>
    </citation>
    <scope>NUCLEOTIDE SEQUENCE</scope>
    <source>
        <strain evidence="5">Kansas strain/isolate</strain>
        <tissue evidence="5">Salivary glands</tissue>
    </source>
</reference>
<dbReference type="GO" id="GO:0007031">
    <property type="term" value="P:peroxisome organization"/>
    <property type="evidence" value="ECO:0007669"/>
    <property type="project" value="UniProtKB-KW"/>
</dbReference>
<dbReference type="Pfam" id="PF08610">
    <property type="entry name" value="Pex16"/>
    <property type="match status" value="1"/>
</dbReference>
<feature type="region of interest" description="Disordered" evidence="4">
    <location>
        <begin position="137"/>
        <end position="165"/>
    </location>
</feature>
<dbReference type="PANTHER" id="PTHR13299">
    <property type="entry name" value="PEROXISOMAL MEMBRANE PROTEIN PEX16"/>
    <property type="match status" value="1"/>
</dbReference>
<evidence type="ECO:0000256" key="3">
    <source>
        <dbReference type="RuleBase" id="RU365003"/>
    </source>
</evidence>
<dbReference type="EMBL" id="GGLE01005373">
    <property type="protein sequence ID" value="MBY09499.1"/>
    <property type="molecule type" value="Transcribed_RNA"/>
</dbReference>
<sequence length="341" mass="38083">MADSIARYLEFVKANPTLASELEAVLRWVSYFTAGRFGKSAVLSELLYSSSSLLTLLNDTILRRAANVPAHLNEVVDRLQTCLAVVEYVEVFGEIAALHLSGPGTRWVIIVILQIIKTIIRLALLLYHQQGIQRSPPIQPLNRHQVLQPNSTGESDASSTQDGTSMATYSLRHSGRVVRTLAAAPPVSRRSWRLPTPLGGDNCSSSLQDKLPSTKLTGAMLAAEVVHVLRPLTHLSAVGVLGEQSWAPWLVAAAMDVGSLQVLSNGRASLHYRERVELNRRLLLLVFYLLRSPFYDRFTKVRLLKFLGTLSTNIPLVGYLLRPLMEYLPEWQKTYFHTWVF</sequence>